<dbReference type="SUPFAM" id="SSF56935">
    <property type="entry name" value="Porins"/>
    <property type="match status" value="1"/>
</dbReference>
<feature type="signal peptide" evidence="1">
    <location>
        <begin position="1"/>
        <end position="23"/>
    </location>
</feature>
<gene>
    <name evidence="2" type="ORF">SAMN05660206_11279</name>
</gene>
<accession>A0A1I6VBG6</accession>
<evidence type="ECO:0000256" key="1">
    <source>
        <dbReference type="SAM" id="SignalP"/>
    </source>
</evidence>
<protein>
    <submittedName>
        <fullName evidence="2">Helix-hairpin-helix motif-containing protein</fullName>
    </submittedName>
</protein>
<evidence type="ECO:0000313" key="3">
    <source>
        <dbReference type="Proteomes" id="UP000198785"/>
    </source>
</evidence>
<dbReference type="InterPro" id="IPR010994">
    <property type="entry name" value="RuvA_2-like"/>
</dbReference>
<dbReference type="AlphaFoldDB" id="A0A1I6VBG6"/>
<keyword evidence="3" id="KW-1185">Reference proteome</keyword>
<dbReference type="Pfam" id="PF12836">
    <property type="entry name" value="HHH_3"/>
    <property type="match status" value="1"/>
</dbReference>
<dbReference type="OrthoDB" id="9766750at2"/>
<dbReference type="Proteomes" id="UP000198785">
    <property type="component" value="Unassembled WGS sequence"/>
</dbReference>
<dbReference type="EMBL" id="FOZZ01000012">
    <property type="protein sequence ID" value="SFT10992.1"/>
    <property type="molecule type" value="Genomic_DNA"/>
</dbReference>
<dbReference type="SUPFAM" id="SSF47781">
    <property type="entry name" value="RuvA domain 2-like"/>
    <property type="match status" value="1"/>
</dbReference>
<dbReference type="STRING" id="683125.SAMN05660206_11279"/>
<reference evidence="2 3" key="1">
    <citation type="submission" date="2016-10" db="EMBL/GenBank/DDBJ databases">
        <authorList>
            <person name="de Groot N.N."/>
        </authorList>
    </citation>
    <scope>NUCLEOTIDE SEQUENCE [LARGE SCALE GENOMIC DNA]</scope>
    <source>
        <strain evidence="2 3">DSM 22789</strain>
    </source>
</reference>
<sequence>MHFKGLYGWLLGCLLCLALPTLAQTEEETGVEDLIIDQLVEELEENFDISEFTERLRYYRKHPIDLNTADEATLSELIFLSPLQIANLLHHREMTGRFLSILELQGIDGFDLQTIEQLQSFVKVEIGSALDNFSFGGLWKDSEQHVMLRYGRILQKQNGYHITDDTRSRYLGDPNRYMVRYRLNYQNTIRLAINMEKDAGEPFFKEKQRYGFDHYGLSFSVKDLGIVRELVIGDYALQVGQGLLLWNGLSFGKGAMVNSSARQGIGLKSYSSMNEHNFLRGVGARLQRGRWEWTPFISYRHLTGDLTSTEVGNIIGTISATGLHRTPTEQAYRKAIIQKTAGLDVTYRWNRLKMGLAFVHTQFNGEVTPPDQLRNLYAFQGSKQSNIGLNYQYTLRNLYLYGETAWQMDGGWATNNGVIGSLHPKLSVFVNYRNYQKDYHAFFAQALSEGTAVSNEKGVYAGVVYHPSRKIEWVNYIDRFRFPWLRYRVDAPSEGLDFLSQLTYTWYKKGNLSLRYRYRLKEENLTGLAPEHFLAEVVKNQLRLHFQYKLSDVWEIRTRTEGVQYEKEAGSVYGGLVYQDVFWRPTWRKLQVNARMAFFHTDSYDARLYAFENDVLYANSFPLYNGKGWRTYLNLRYRLGRKTDIWARYAMTKYRGVETVGTGLEQSEGNIRSEVKLQMRYQW</sequence>
<proteinExistence type="predicted"/>
<organism evidence="2 3">
    <name type="scientific">Sphingobacterium wenxiniae</name>
    <dbReference type="NCBI Taxonomy" id="683125"/>
    <lineage>
        <taxon>Bacteria</taxon>
        <taxon>Pseudomonadati</taxon>
        <taxon>Bacteroidota</taxon>
        <taxon>Sphingobacteriia</taxon>
        <taxon>Sphingobacteriales</taxon>
        <taxon>Sphingobacteriaceae</taxon>
        <taxon>Sphingobacterium</taxon>
    </lineage>
</organism>
<evidence type="ECO:0000313" key="2">
    <source>
        <dbReference type="EMBL" id="SFT10992.1"/>
    </source>
</evidence>
<name>A0A1I6VBG6_9SPHI</name>
<dbReference type="RefSeq" id="WP_093367109.1">
    <property type="nucleotide sequence ID" value="NZ_FOZZ01000012.1"/>
</dbReference>
<keyword evidence="1" id="KW-0732">Signal</keyword>
<feature type="chain" id="PRO_5011648108" evidence="1">
    <location>
        <begin position="24"/>
        <end position="683"/>
    </location>
</feature>